<sequence length="78" mass="8607">MDAEELAPATVCRRRCFHKLPRIALQLAAPFPGSLPRQDAPTPSALSHGLPWSPHLTILPLRPSSYPVTRATRFLGPR</sequence>
<proteinExistence type="predicted"/>
<evidence type="ECO:0000313" key="1">
    <source>
        <dbReference type="EMBL" id="JAD77444.1"/>
    </source>
</evidence>
<organism evidence="1">
    <name type="scientific">Arundo donax</name>
    <name type="common">Giant reed</name>
    <name type="synonym">Donax arundinaceus</name>
    <dbReference type="NCBI Taxonomy" id="35708"/>
    <lineage>
        <taxon>Eukaryota</taxon>
        <taxon>Viridiplantae</taxon>
        <taxon>Streptophyta</taxon>
        <taxon>Embryophyta</taxon>
        <taxon>Tracheophyta</taxon>
        <taxon>Spermatophyta</taxon>
        <taxon>Magnoliopsida</taxon>
        <taxon>Liliopsida</taxon>
        <taxon>Poales</taxon>
        <taxon>Poaceae</taxon>
        <taxon>PACMAD clade</taxon>
        <taxon>Arundinoideae</taxon>
        <taxon>Arundineae</taxon>
        <taxon>Arundo</taxon>
    </lineage>
</organism>
<reference evidence="1" key="2">
    <citation type="journal article" date="2015" name="Data Brief">
        <title>Shoot transcriptome of the giant reed, Arundo donax.</title>
        <authorList>
            <person name="Barrero R.A."/>
            <person name="Guerrero F.D."/>
            <person name="Moolhuijzen P."/>
            <person name="Goolsby J.A."/>
            <person name="Tidwell J."/>
            <person name="Bellgard S.E."/>
            <person name="Bellgard M.I."/>
        </authorList>
    </citation>
    <scope>NUCLEOTIDE SEQUENCE</scope>
    <source>
        <tissue evidence="1">Shoot tissue taken approximately 20 cm above the soil surface</tissue>
    </source>
</reference>
<accession>A0A0A9CM94</accession>
<protein>
    <submittedName>
        <fullName evidence="1">Uncharacterized protein</fullName>
    </submittedName>
</protein>
<name>A0A0A9CM94_ARUDO</name>
<reference evidence="1" key="1">
    <citation type="submission" date="2014-09" db="EMBL/GenBank/DDBJ databases">
        <authorList>
            <person name="Magalhaes I.L.F."/>
            <person name="Oliveira U."/>
            <person name="Santos F.R."/>
            <person name="Vidigal T.H.D.A."/>
            <person name="Brescovit A.D."/>
            <person name="Santos A.J."/>
        </authorList>
    </citation>
    <scope>NUCLEOTIDE SEQUENCE</scope>
    <source>
        <tissue evidence="1">Shoot tissue taken approximately 20 cm above the soil surface</tissue>
    </source>
</reference>
<dbReference type="AlphaFoldDB" id="A0A0A9CM94"/>
<dbReference type="EMBL" id="GBRH01220451">
    <property type="protein sequence ID" value="JAD77444.1"/>
    <property type="molecule type" value="Transcribed_RNA"/>
</dbReference>